<dbReference type="EMBL" id="REGN01000916">
    <property type="protein sequence ID" value="RNA38115.1"/>
    <property type="molecule type" value="Genomic_DNA"/>
</dbReference>
<dbReference type="OrthoDB" id="6622877at2759"/>
<feature type="coiled-coil region" evidence="1">
    <location>
        <begin position="86"/>
        <end position="179"/>
    </location>
</feature>
<dbReference type="PANTHER" id="PTHR36170">
    <property type="entry name" value="CENTROSOMAL PROTEIN OF 89 KDA"/>
    <property type="match status" value="1"/>
</dbReference>
<dbReference type="AlphaFoldDB" id="A0A3M7SQZ1"/>
<evidence type="ECO:0000256" key="1">
    <source>
        <dbReference type="SAM" id="Coils"/>
    </source>
</evidence>
<keyword evidence="3" id="KW-1185">Reference proteome</keyword>
<keyword evidence="1" id="KW-0175">Coiled coil</keyword>
<comment type="caution">
    <text evidence="2">The sequence shown here is derived from an EMBL/GenBank/DDBJ whole genome shotgun (WGS) entry which is preliminary data.</text>
</comment>
<feature type="coiled-coil region" evidence="1">
    <location>
        <begin position="220"/>
        <end position="307"/>
    </location>
</feature>
<dbReference type="PANTHER" id="PTHR36170:SF1">
    <property type="entry name" value="CENTROSOMAL PROTEIN OF 89 KDA"/>
    <property type="match status" value="1"/>
</dbReference>
<accession>A0A3M7SQZ1</accession>
<organism evidence="2 3">
    <name type="scientific">Brachionus plicatilis</name>
    <name type="common">Marine rotifer</name>
    <name type="synonym">Brachionus muelleri</name>
    <dbReference type="NCBI Taxonomy" id="10195"/>
    <lineage>
        <taxon>Eukaryota</taxon>
        <taxon>Metazoa</taxon>
        <taxon>Spiralia</taxon>
        <taxon>Gnathifera</taxon>
        <taxon>Rotifera</taxon>
        <taxon>Eurotatoria</taxon>
        <taxon>Monogononta</taxon>
        <taxon>Pseudotrocha</taxon>
        <taxon>Ploima</taxon>
        <taxon>Brachionidae</taxon>
        <taxon>Brachionus</taxon>
    </lineage>
</organism>
<dbReference type="GO" id="GO:0097539">
    <property type="term" value="C:ciliary transition fiber"/>
    <property type="evidence" value="ECO:0007669"/>
    <property type="project" value="TreeGrafter"/>
</dbReference>
<dbReference type="GO" id="GO:0045202">
    <property type="term" value="C:synapse"/>
    <property type="evidence" value="ECO:0007669"/>
    <property type="project" value="GOC"/>
</dbReference>
<proteinExistence type="predicted"/>
<evidence type="ECO:0000313" key="3">
    <source>
        <dbReference type="Proteomes" id="UP000276133"/>
    </source>
</evidence>
<protein>
    <submittedName>
        <fullName evidence="2">Centrosomal of 89 kDa</fullName>
    </submittedName>
</protein>
<reference evidence="2 3" key="1">
    <citation type="journal article" date="2018" name="Sci. Rep.">
        <title>Genomic signatures of local adaptation to the degree of environmental predictability in rotifers.</title>
        <authorList>
            <person name="Franch-Gras L."/>
            <person name="Hahn C."/>
            <person name="Garcia-Roger E.M."/>
            <person name="Carmona M.J."/>
            <person name="Serra M."/>
            <person name="Gomez A."/>
        </authorList>
    </citation>
    <scope>NUCLEOTIDE SEQUENCE [LARGE SCALE GENOMIC DNA]</scope>
    <source>
        <strain evidence="2">HYR1</strain>
    </source>
</reference>
<evidence type="ECO:0000313" key="2">
    <source>
        <dbReference type="EMBL" id="RNA38115.1"/>
    </source>
</evidence>
<sequence>MKLMRLKIDEITNKFNILIEENQNLHSKLQNLPENIKNQLVQIKSQAELVLEENKFLSEKLSLEEKKVYDSEKFKLEEISRLSKRILNCEVERMELLNKIDMLEANNEEIVKKFNQSSVEMQRRIKLDDHLTQIGDLKRKMEELNLSHKHETELLLLKVQAYEDEKKKFIIKLTDSEAEIKRFKAENMVLDEALNKGIGHRAQKRLKDLNRSLEMGKINESKFKKRIEHLEKELEKIKFEKKMLENLVETSEADFRGKEKRIEELIAKNAQIEEAFNEFKDKASLKLANLMEKLKRKDSELVNLRVENEKKIAKILKLSEKKYKSIGDAKESKDNEVLIDNKFLKQVLQELKS</sequence>
<dbReference type="InterPro" id="IPR033545">
    <property type="entry name" value="CEP89"/>
</dbReference>
<dbReference type="GO" id="GO:0005814">
    <property type="term" value="C:centriole"/>
    <property type="evidence" value="ECO:0007669"/>
    <property type="project" value="InterPro"/>
</dbReference>
<dbReference type="GO" id="GO:0060271">
    <property type="term" value="P:cilium assembly"/>
    <property type="evidence" value="ECO:0007669"/>
    <property type="project" value="InterPro"/>
</dbReference>
<name>A0A3M7SQZ1_BRAPC</name>
<dbReference type="GO" id="GO:0007005">
    <property type="term" value="P:mitochondrion organization"/>
    <property type="evidence" value="ECO:0007669"/>
    <property type="project" value="InterPro"/>
</dbReference>
<gene>
    <name evidence="2" type="ORF">BpHYR1_026967</name>
</gene>
<dbReference type="STRING" id="10195.A0A3M7SQZ1"/>
<dbReference type="Proteomes" id="UP000276133">
    <property type="component" value="Unassembled WGS sequence"/>
</dbReference>
<dbReference type="GO" id="GO:0007268">
    <property type="term" value="P:chemical synaptic transmission"/>
    <property type="evidence" value="ECO:0007669"/>
    <property type="project" value="InterPro"/>
</dbReference>